<comment type="caution">
    <text evidence="10">The sequence shown here is derived from an EMBL/GenBank/DDBJ whole genome shotgun (WGS) entry which is preliminary data.</text>
</comment>
<dbReference type="GO" id="GO:0016491">
    <property type="term" value="F:oxidoreductase activity"/>
    <property type="evidence" value="ECO:0007669"/>
    <property type="project" value="UniProtKB-KW"/>
</dbReference>
<dbReference type="Proteomes" id="UP000471560">
    <property type="component" value="Unassembled WGS sequence"/>
</dbReference>
<dbReference type="Pfam" id="PF22290">
    <property type="entry name" value="DmmA-like_N"/>
    <property type="match status" value="1"/>
</dbReference>
<dbReference type="EMBL" id="WUEZ01000010">
    <property type="protein sequence ID" value="NEI34486.1"/>
    <property type="molecule type" value="Genomic_DNA"/>
</dbReference>
<dbReference type="InterPro" id="IPR054582">
    <property type="entry name" value="DmmA-like_N"/>
</dbReference>
<evidence type="ECO:0000313" key="11">
    <source>
        <dbReference type="Proteomes" id="UP000471560"/>
    </source>
</evidence>
<gene>
    <name evidence="10" type="ORF">A4U53_00840</name>
    <name evidence="9" type="ORF">GR204_10825</name>
</gene>
<dbReference type="InterPro" id="IPR048037">
    <property type="entry name" value="DmmA-like_C"/>
</dbReference>
<sequence>MLVAGIKSRPVYTGLTIQPRARRHIFALEGEGAKALLDQQPALDETALSRSEILYVARGSQGTGLDEALRRLGADMFFTAPTIATLLFRLKGSLATAHMGTRLYLSGTEGFIGQAMLVALDYGTDHASVITEHRGSLARRVQCVHCKGITDDVTTSPFTCSHCGLPLLVRDHYSRRLAAFQGVNIDAEEPGSAPDPEELFL</sequence>
<name>A0A179BVW8_RHILE</name>
<dbReference type="EMBL" id="LWBS01000109">
    <property type="protein sequence ID" value="OAP95420.1"/>
    <property type="molecule type" value="Genomic_DNA"/>
</dbReference>
<dbReference type="AlphaFoldDB" id="A0A179BVW8"/>
<dbReference type="GO" id="GO:0046872">
    <property type="term" value="F:metal ion binding"/>
    <property type="evidence" value="ECO:0007669"/>
    <property type="project" value="UniProtKB-KW"/>
</dbReference>
<keyword evidence="4" id="KW-0560">Oxidoreductase</keyword>
<evidence type="ECO:0000313" key="10">
    <source>
        <dbReference type="EMBL" id="OAP95420.1"/>
    </source>
</evidence>
<reference evidence="9 11" key="2">
    <citation type="submission" date="2019-12" db="EMBL/GenBank/DDBJ databases">
        <title>Rhizobium genotypes associated with high levels of biological nitrogen fixation by grain legumes in a temperate-maritime cropping system.</title>
        <authorList>
            <person name="Maluk M."/>
            <person name="Francesc Ferrando Molina F."/>
            <person name="Lopez Del Egido L."/>
            <person name="Lafos M."/>
            <person name="Langarica-Fuentes A."/>
            <person name="Gebre Yohannes G."/>
            <person name="Young M.W."/>
            <person name="Martin P."/>
            <person name="Gantlett R."/>
            <person name="Kenicer G."/>
            <person name="Hawes C."/>
            <person name="Begg G.S."/>
            <person name="Quilliam R.S."/>
            <person name="Squire G.R."/>
            <person name="Poole P.S."/>
            <person name="Young P.W."/>
            <person name="Iannetta P.M."/>
            <person name="James E.K."/>
        </authorList>
    </citation>
    <scope>NUCLEOTIDE SEQUENCE [LARGE SCALE GENOMIC DNA]</scope>
    <source>
        <strain evidence="9 11">JHI1096</strain>
    </source>
</reference>
<keyword evidence="5" id="KW-0408">Iron</keyword>
<reference evidence="10" key="1">
    <citation type="submission" date="2016-04" db="EMBL/GenBank/DDBJ databases">
        <title>Fast-growing isolate from the root nodules of Vavilovia formosa.</title>
        <authorList>
            <person name="Kimeklis A."/>
            <person name="Safronova V."/>
            <person name="Belimov A."/>
            <person name="Andronov E."/>
        </authorList>
    </citation>
    <scope>NUCLEOTIDE SEQUENCE [LARGE SCALE GENOMIC DNA]</scope>
    <source>
        <strain evidence="10">Vaf-46</strain>
    </source>
</reference>
<feature type="domain" description="Dimethylamine monooxygenase subunit DmmA-like N-terminal" evidence="8">
    <location>
        <begin position="5"/>
        <end position="129"/>
    </location>
</feature>
<dbReference type="Pfam" id="PF22289">
    <property type="entry name" value="DmmA-like_C"/>
    <property type="match status" value="1"/>
</dbReference>
<keyword evidence="2" id="KW-0001">2Fe-2S</keyword>
<keyword evidence="1" id="KW-0285">Flavoprotein</keyword>
<dbReference type="NCBIfam" id="NF041259">
    <property type="entry name" value="mono_DmmA_fam"/>
    <property type="match status" value="1"/>
</dbReference>
<evidence type="ECO:0000256" key="6">
    <source>
        <dbReference type="ARBA" id="ARBA00023014"/>
    </source>
</evidence>
<evidence type="ECO:0000256" key="2">
    <source>
        <dbReference type="ARBA" id="ARBA00022714"/>
    </source>
</evidence>
<dbReference type="RefSeq" id="WP_064246682.1">
    <property type="nucleotide sequence ID" value="NZ_CAXURF020000003.1"/>
</dbReference>
<keyword evidence="6" id="KW-0411">Iron-sulfur</keyword>
<evidence type="ECO:0000256" key="4">
    <source>
        <dbReference type="ARBA" id="ARBA00023002"/>
    </source>
</evidence>
<keyword evidence="3" id="KW-0479">Metal-binding</keyword>
<evidence type="ECO:0000259" key="8">
    <source>
        <dbReference type="Pfam" id="PF22290"/>
    </source>
</evidence>
<proteinExistence type="predicted"/>
<dbReference type="GO" id="GO:0051537">
    <property type="term" value="F:2 iron, 2 sulfur cluster binding"/>
    <property type="evidence" value="ECO:0007669"/>
    <property type="project" value="UniProtKB-KW"/>
</dbReference>
<evidence type="ECO:0000256" key="5">
    <source>
        <dbReference type="ARBA" id="ARBA00023004"/>
    </source>
</evidence>
<accession>A0A179BVW8</accession>
<evidence type="ECO:0000259" key="7">
    <source>
        <dbReference type="Pfam" id="PF22289"/>
    </source>
</evidence>
<feature type="domain" description="Dimethylamine monooxygenase subunit DmmA-like C-terminal" evidence="7">
    <location>
        <begin position="140"/>
        <end position="183"/>
    </location>
</feature>
<dbReference type="eggNOG" id="ENOG5030T00">
    <property type="taxonomic scope" value="Bacteria"/>
</dbReference>
<evidence type="ECO:0000313" key="9">
    <source>
        <dbReference type="EMBL" id="NEI34486.1"/>
    </source>
</evidence>
<evidence type="ECO:0000256" key="1">
    <source>
        <dbReference type="ARBA" id="ARBA00022630"/>
    </source>
</evidence>
<evidence type="ECO:0000256" key="3">
    <source>
        <dbReference type="ARBA" id="ARBA00022723"/>
    </source>
</evidence>
<organism evidence="10">
    <name type="scientific">Rhizobium leguminosarum</name>
    <dbReference type="NCBI Taxonomy" id="384"/>
    <lineage>
        <taxon>Bacteria</taxon>
        <taxon>Pseudomonadati</taxon>
        <taxon>Pseudomonadota</taxon>
        <taxon>Alphaproteobacteria</taxon>
        <taxon>Hyphomicrobiales</taxon>
        <taxon>Rhizobiaceae</taxon>
        <taxon>Rhizobium/Agrobacterium group</taxon>
        <taxon>Rhizobium</taxon>
    </lineage>
</organism>
<protein>
    <submittedName>
        <fullName evidence="10">Uncharacterized protein</fullName>
    </submittedName>
</protein>